<keyword evidence="21" id="KW-1185">Reference proteome</keyword>
<dbReference type="RefSeq" id="WP_176757830.1">
    <property type="nucleotide sequence ID" value="NZ_FMZA01000005.1"/>
</dbReference>
<evidence type="ECO:0000256" key="8">
    <source>
        <dbReference type="ARBA" id="ARBA00022573"/>
    </source>
</evidence>
<evidence type="ECO:0000313" key="21">
    <source>
        <dbReference type="Proteomes" id="UP000199387"/>
    </source>
</evidence>
<name>A0A1G6KCP0_9BACL</name>
<evidence type="ECO:0000256" key="12">
    <source>
        <dbReference type="ARBA" id="ARBA00022989"/>
    </source>
</evidence>
<evidence type="ECO:0000256" key="2">
    <source>
        <dbReference type="ARBA" id="ARBA00004651"/>
    </source>
</evidence>
<dbReference type="GO" id="GO:0009236">
    <property type="term" value="P:cobalamin biosynthetic process"/>
    <property type="evidence" value="ECO:0007669"/>
    <property type="project" value="UniProtKB-UniRule"/>
</dbReference>
<dbReference type="AlphaFoldDB" id="A0A1G6KCP0"/>
<evidence type="ECO:0000256" key="5">
    <source>
        <dbReference type="ARBA" id="ARBA00013200"/>
    </source>
</evidence>
<organism evidence="20 21">
    <name type="scientific">Melghirimyces thermohalophilus</name>
    <dbReference type="NCBI Taxonomy" id="1236220"/>
    <lineage>
        <taxon>Bacteria</taxon>
        <taxon>Bacillati</taxon>
        <taxon>Bacillota</taxon>
        <taxon>Bacilli</taxon>
        <taxon>Bacillales</taxon>
        <taxon>Thermoactinomycetaceae</taxon>
        <taxon>Melghirimyces</taxon>
    </lineage>
</organism>
<feature type="transmembrane region" description="Helical" evidence="19">
    <location>
        <begin position="130"/>
        <end position="154"/>
    </location>
</feature>
<evidence type="ECO:0000256" key="7">
    <source>
        <dbReference type="ARBA" id="ARBA00022475"/>
    </source>
</evidence>
<comment type="cofactor">
    <cofactor evidence="1 19">
        <name>Mg(2+)</name>
        <dbReference type="ChEBI" id="CHEBI:18420"/>
    </cofactor>
</comment>
<feature type="transmembrane region" description="Helical" evidence="19">
    <location>
        <begin position="31"/>
        <end position="51"/>
    </location>
</feature>
<dbReference type="UniPathway" id="UPA00148">
    <property type="reaction ID" value="UER00238"/>
</dbReference>
<evidence type="ECO:0000256" key="11">
    <source>
        <dbReference type="ARBA" id="ARBA00022842"/>
    </source>
</evidence>
<comment type="catalytic activity">
    <reaction evidence="17 19">
        <text>alpha-ribazole + adenosylcob(III)inamide-GDP = adenosylcob(III)alamin + GMP + H(+)</text>
        <dbReference type="Rhea" id="RHEA:16049"/>
        <dbReference type="ChEBI" id="CHEBI:10329"/>
        <dbReference type="ChEBI" id="CHEBI:15378"/>
        <dbReference type="ChEBI" id="CHEBI:18408"/>
        <dbReference type="ChEBI" id="CHEBI:58115"/>
        <dbReference type="ChEBI" id="CHEBI:60487"/>
        <dbReference type="EC" id="2.7.8.26"/>
    </reaction>
</comment>
<keyword evidence="9 19" id="KW-0808">Transferase</keyword>
<evidence type="ECO:0000256" key="17">
    <source>
        <dbReference type="ARBA" id="ARBA00048623"/>
    </source>
</evidence>
<evidence type="ECO:0000313" key="20">
    <source>
        <dbReference type="EMBL" id="SDC28724.1"/>
    </source>
</evidence>
<dbReference type="Pfam" id="PF02654">
    <property type="entry name" value="CobS"/>
    <property type="match status" value="1"/>
</dbReference>
<dbReference type="Proteomes" id="UP000199387">
    <property type="component" value="Unassembled WGS sequence"/>
</dbReference>
<dbReference type="GO" id="GO:0005886">
    <property type="term" value="C:plasma membrane"/>
    <property type="evidence" value="ECO:0007669"/>
    <property type="project" value="UniProtKB-SubCell"/>
</dbReference>
<evidence type="ECO:0000256" key="1">
    <source>
        <dbReference type="ARBA" id="ARBA00001946"/>
    </source>
</evidence>
<dbReference type="NCBIfam" id="TIGR00317">
    <property type="entry name" value="cobS"/>
    <property type="match status" value="1"/>
</dbReference>
<comment type="subcellular location">
    <subcellularLocation>
        <location evidence="2 19">Cell membrane</location>
        <topology evidence="2 19">Multi-pass membrane protein</topology>
    </subcellularLocation>
</comment>
<keyword evidence="7 19" id="KW-1003">Cell membrane</keyword>
<dbReference type="EMBL" id="FMZA01000005">
    <property type="protein sequence ID" value="SDC28724.1"/>
    <property type="molecule type" value="Genomic_DNA"/>
</dbReference>
<evidence type="ECO:0000256" key="9">
    <source>
        <dbReference type="ARBA" id="ARBA00022679"/>
    </source>
</evidence>
<comment type="pathway">
    <text evidence="3 19">Cofactor biosynthesis; adenosylcobalamin biosynthesis; adenosylcobalamin from cob(II)yrinate a,c-diamide: step 7/7.</text>
</comment>
<keyword evidence="10 19" id="KW-0812">Transmembrane</keyword>
<keyword evidence="8 19" id="KW-0169">Cobalamin biosynthesis</keyword>
<feature type="transmembrane region" description="Helical" evidence="19">
    <location>
        <begin position="104"/>
        <end position="123"/>
    </location>
</feature>
<dbReference type="HAMAP" id="MF_00719">
    <property type="entry name" value="CobS"/>
    <property type="match status" value="1"/>
</dbReference>
<dbReference type="GO" id="GO:0051073">
    <property type="term" value="F:adenosylcobinamide-GDP ribazoletransferase activity"/>
    <property type="evidence" value="ECO:0007669"/>
    <property type="project" value="UniProtKB-UniRule"/>
</dbReference>
<dbReference type="PANTHER" id="PTHR34148:SF1">
    <property type="entry name" value="ADENOSYLCOBINAMIDE-GDP RIBAZOLETRANSFERASE"/>
    <property type="match status" value="1"/>
</dbReference>
<reference evidence="20 21" key="1">
    <citation type="submission" date="2016-10" db="EMBL/GenBank/DDBJ databases">
        <authorList>
            <person name="de Groot N.N."/>
        </authorList>
    </citation>
    <scope>NUCLEOTIDE SEQUENCE [LARGE SCALE GENOMIC DNA]</scope>
    <source>
        <strain evidence="20 21">DSM 45514</strain>
    </source>
</reference>
<evidence type="ECO:0000256" key="15">
    <source>
        <dbReference type="ARBA" id="ARBA00032605"/>
    </source>
</evidence>
<keyword evidence="11 19" id="KW-0460">Magnesium</keyword>
<dbReference type="PANTHER" id="PTHR34148">
    <property type="entry name" value="ADENOSYLCOBINAMIDE-GDP RIBAZOLETRANSFERASE"/>
    <property type="match status" value="1"/>
</dbReference>
<dbReference type="STRING" id="1236220.SAMN04488112_105184"/>
<gene>
    <name evidence="19" type="primary">cobS</name>
    <name evidence="20" type="ORF">SAMN04488112_105184</name>
</gene>
<evidence type="ECO:0000256" key="19">
    <source>
        <dbReference type="HAMAP-Rule" id="MF_00719"/>
    </source>
</evidence>
<evidence type="ECO:0000256" key="16">
    <source>
        <dbReference type="ARBA" id="ARBA00032853"/>
    </source>
</evidence>
<evidence type="ECO:0000256" key="14">
    <source>
        <dbReference type="ARBA" id="ARBA00025228"/>
    </source>
</evidence>
<evidence type="ECO:0000256" key="13">
    <source>
        <dbReference type="ARBA" id="ARBA00023136"/>
    </source>
</evidence>
<evidence type="ECO:0000256" key="3">
    <source>
        <dbReference type="ARBA" id="ARBA00004663"/>
    </source>
</evidence>
<accession>A0A1G6KCP0</accession>
<protein>
    <recommendedName>
        <fullName evidence="6 19">Adenosylcobinamide-GDP ribazoletransferase</fullName>
        <ecNumber evidence="5 19">2.7.8.26</ecNumber>
    </recommendedName>
    <alternativeName>
        <fullName evidence="16 19">Cobalamin synthase</fullName>
    </alternativeName>
    <alternativeName>
        <fullName evidence="15 19">Cobalamin-5'-phosphate synthase</fullName>
    </alternativeName>
</protein>
<keyword evidence="12 19" id="KW-1133">Transmembrane helix</keyword>
<proteinExistence type="inferred from homology"/>
<evidence type="ECO:0000256" key="18">
    <source>
        <dbReference type="ARBA" id="ARBA00049504"/>
    </source>
</evidence>
<evidence type="ECO:0000256" key="4">
    <source>
        <dbReference type="ARBA" id="ARBA00010561"/>
    </source>
</evidence>
<evidence type="ECO:0000256" key="10">
    <source>
        <dbReference type="ARBA" id="ARBA00022692"/>
    </source>
</evidence>
<dbReference type="InterPro" id="IPR003805">
    <property type="entry name" value="CobS"/>
</dbReference>
<feature type="transmembrane region" description="Helical" evidence="19">
    <location>
        <begin position="58"/>
        <end position="76"/>
    </location>
</feature>
<comment type="catalytic activity">
    <reaction evidence="18 19">
        <text>alpha-ribazole 5'-phosphate + adenosylcob(III)inamide-GDP = adenosylcob(III)alamin 5'-phosphate + GMP + H(+)</text>
        <dbReference type="Rhea" id="RHEA:23560"/>
        <dbReference type="ChEBI" id="CHEBI:15378"/>
        <dbReference type="ChEBI" id="CHEBI:57918"/>
        <dbReference type="ChEBI" id="CHEBI:58115"/>
        <dbReference type="ChEBI" id="CHEBI:60487"/>
        <dbReference type="ChEBI" id="CHEBI:60493"/>
        <dbReference type="EC" id="2.7.8.26"/>
    </reaction>
</comment>
<keyword evidence="13 19" id="KW-0472">Membrane</keyword>
<comment type="function">
    <text evidence="14 19">Joins adenosylcobinamide-GDP and alpha-ribazole to generate adenosylcobalamin (Ado-cobalamin). Also synthesizes adenosylcobalamin 5'-phosphate from adenosylcobinamide-GDP and alpha-ribazole 5'-phosphate.</text>
</comment>
<sequence length="240" mass="26027">MNAFFVALSFLTRFPVPRRTDFNDWSCSAAYYPAVGWVIGSALILFQLLVADHFPPEVGSVLLLVFWVWLTGGLHLDGLMDTADGLGANRDPEQTLGIMKDSRVGAMGVLTCLLLLLLKGAALASVPGSLWVPLLIVPVVARWVLVAAICYYPYISRDGIGTGLRDGLTGVSWFLATLLTVVLVGVVSGWTGVLFPIVGLLFLWWFGRMIQRRIGGFTGDAYGALVEGTEGLLLLLWLLV</sequence>
<dbReference type="GO" id="GO:0008818">
    <property type="term" value="F:cobalamin 5'-phosphate synthase activity"/>
    <property type="evidence" value="ECO:0007669"/>
    <property type="project" value="UniProtKB-UniRule"/>
</dbReference>
<evidence type="ECO:0000256" key="6">
    <source>
        <dbReference type="ARBA" id="ARBA00015850"/>
    </source>
</evidence>
<comment type="similarity">
    <text evidence="4 19">Belongs to the CobS family.</text>
</comment>
<feature type="transmembrane region" description="Helical" evidence="19">
    <location>
        <begin position="174"/>
        <end position="207"/>
    </location>
</feature>
<dbReference type="EC" id="2.7.8.26" evidence="5 19"/>